<dbReference type="PANTHER" id="PTHR34835">
    <property type="entry name" value="OS07G0283600 PROTEIN-RELATED"/>
    <property type="match status" value="1"/>
</dbReference>
<gene>
    <name evidence="1" type="ORF">J5N97_009879</name>
</gene>
<proteinExistence type="predicted"/>
<comment type="caution">
    <text evidence="1">The sequence shown here is derived from an EMBL/GenBank/DDBJ whole genome shotgun (WGS) entry which is preliminary data.</text>
</comment>
<evidence type="ECO:0008006" key="3">
    <source>
        <dbReference type="Google" id="ProtNLM"/>
    </source>
</evidence>
<evidence type="ECO:0000313" key="1">
    <source>
        <dbReference type="EMBL" id="KAJ0981624.1"/>
    </source>
</evidence>
<dbReference type="Proteomes" id="UP001085076">
    <property type="component" value="Miscellaneous, Linkage group lg02"/>
</dbReference>
<keyword evidence="2" id="KW-1185">Reference proteome</keyword>
<evidence type="ECO:0000313" key="2">
    <source>
        <dbReference type="Proteomes" id="UP001085076"/>
    </source>
</evidence>
<dbReference type="EMBL" id="JAGGNH010000002">
    <property type="protein sequence ID" value="KAJ0981624.1"/>
    <property type="molecule type" value="Genomic_DNA"/>
</dbReference>
<protein>
    <recommendedName>
        <fullName evidence="3">Aminotransferase-like plant mobile domain-containing protein</fullName>
    </recommendedName>
</protein>
<dbReference type="AlphaFoldDB" id="A0A9D5CZ65"/>
<organism evidence="1 2">
    <name type="scientific">Dioscorea zingiberensis</name>
    <dbReference type="NCBI Taxonomy" id="325984"/>
    <lineage>
        <taxon>Eukaryota</taxon>
        <taxon>Viridiplantae</taxon>
        <taxon>Streptophyta</taxon>
        <taxon>Embryophyta</taxon>
        <taxon>Tracheophyta</taxon>
        <taxon>Spermatophyta</taxon>
        <taxon>Magnoliopsida</taxon>
        <taxon>Liliopsida</taxon>
        <taxon>Dioscoreales</taxon>
        <taxon>Dioscoreaceae</taxon>
        <taxon>Dioscorea</taxon>
    </lineage>
</organism>
<sequence>MAHEDNDQMEDLLDVSVPVLQNTGRKYRHLQCRCMVHKLGCLLKVLSEDKKAVITLFGFGGLLEAASYSLRMGLVEDLVACVEPDTGVLSVHGRELHMTPWYAGSLLGLPCSGPDVDGRLSPVGASDERYNITRTSLTPRLLYTELIQMSYGEEFKVKLLLYIIGTIIRPTGNVYIATTYLSLLPNLDDIRNLNWAKYAFEGMLPAVRTYKIGRVKGLKNKCIKGCIWILQGQEESSLRTDFNALKMDFKKLKSHVLSALTDIRQDVAVMVYG</sequence>
<reference evidence="1" key="1">
    <citation type="submission" date="2021-03" db="EMBL/GenBank/DDBJ databases">
        <authorList>
            <person name="Li Z."/>
            <person name="Yang C."/>
        </authorList>
    </citation>
    <scope>NUCLEOTIDE SEQUENCE</scope>
    <source>
        <strain evidence="1">Dzin_1.0</strain>
        <tissue evidence="1">Leaf</tissue>
    </source>
</reference>
<reference evidence="1" key="2">
    <citation type="journal article" date="2022" name="Hortic Res">
        <title>The genome of Dioscorea zingiberensis sheds light on the biosynthesis, origin and evolution of the medicinally important diosgenin saponins.</title>
        <authorList>
            <person name="Li Y."/>
            <person name="Tan C."/>
            <person name="Li Z."/>
            <person name="Guo J."/>
            <person name="Li S."/>
            <person name="Chen X."/>
            <person name="Wang C."/>
            <person name="Dai X."/>
            <person name="Yang H."/>
            <person name="Song W."/>
            <person name="Hou L."/>
            <person name="Xu J."/>
            <person name="Tong Z."/>
            <person name="Xu A."/>
            <person name="Yuan X."/>
            <person name="Wang W."/>
            <person name="Yang Q."/>
            <person name="Chen L."/>
            <person name="Sun Z."/>
            <person name="Wang K."/>
            <person name="Pan B."/>
            <person name="Chen J."/>
            <person name="Bao Y."/>
            <person name="Liu F."/>
            <person name="Qi X."/>
            <person name="Gang D.R."/>
            <person name="Wen J."/>
            <person name="Li J."/>
        </authorList>
    </citation>
    <scope>NUCLEOTIDE SEQUENCE</scope>
    <source>
        <strain evidence="1">Dzin_1.0</strain>
    </source>
</reference>
<name>A0A9D5CZ65_9LILI</name>
<dbReference type="OrthoDB" id="681927at2759"/>
<accession>A0A9D5CZ65</accession>